<gene>
    <name evidence="1" type="ORF">SZ63_08690</name>
</gene>
<dbReference type="SUPFAM" id="SSF52317">
    <property type="entry name" value="Class I glutamine amidotransferase-like"/>
    <property type="match status" value="1"/>
</dbReference>
<keyword evidence="2" id="KW-1185">Reference proteome</keyword>
<dbReference type="PATRIC" id="fig|1550566.3.peg.1891"/>
<dbReference type="Proteomes" id="UP000035301">
    <property type="component" value="Unassembled WGS sequence"/>
</dbReference>
<dbReference type="EMBL" id="JXOJ01000004">
    <property type="protein sequence ID" value="KLK87700.1"/>
    <property type="molecule type" value="Genomic_DNA"/>
</dbReference>
<reference evidence="1 2" key="1">
    <citation type="journal article" date="2015" name="Int. J. Syst. Evol. Microbiol.">
        <title>Methanoculleus sediminis sp. nov., a methanogen from sediments near a submarine mud volcano.</title>
        <authorList>
            <person name="Chen S.C."/>
            <person name="Chen M.F."/>
            <person name="Lai M.C."/>
            <person name="Weng C.Y."/>
            <person name="Wu S.Y."/>
            <person name="Lin S."/>
            <person name="Yang T.F."/>
            <person name="Chen P.C."/>
        </authorList>
    </citation>
    <scope>NUCLEOTIDE SEQUENCE [LARGE SCALE GENOMIC DNA]</scope>
    <source>
        <strain evidence="1 2">S3Fa</strain>
    </source>
</reference>
<dbReference type="RefSeq" id="WP_082122725.1">
    <property type="nucleotide sequence ID" value="NZ_JXOJ01000004.1"/>
</dbReference>
<comment type="caution">
    <text evidence="1">The sequence shown here is derived from an EMBL/GenBank/DDBJ whole genome shotgun (WGS) entry which is preliminary data.</text>
</comment>
<protein>
    <submittedName>
        <fullName evidence="1">Uncharacterized protein</fullName>
    </submittedName>
</protein>
<dbReference type="AlphaFoldDB" id="A0A0H1QXN2"/>
<sequence>MTGRTGLLWDTPLMFSRLIEDCGAACESVNPNMLASPFWRGKFAALIVPTGFANPAYSNLLPALRAAEGRIRRFVENGGRLLVFGAGCSREDAYDWLPFPVTYSFGYGPRAVRFAGESTFNSLFSGYDLDAVECDGSFPAHGGETLAATPGGETLLVGKPLGDGMILATSIHEYPSREFLKEFSCGDRETLF</sequence>
<dbReference type="InterPro" id="IPR029062">
    <property type="entry name" value="Class_I_gatase-like"/>
</dbReference>
<dbReference type="STRING" id="1550566.SZ63_08690"/>
<evidence type="ECO:0000313" key="1">
    <source>
        <dbReference type="EMBL" id="KLK87700.1"/>
    </source>
</evidence>
<name>A0A0H1QXN2_9EURY</name>
<proteinExistence type="predicted"/>
<accession>A0A0H1QXN2</accession>
<organism evidence="1 2">
    <name type="scientific">Methanoculleus sediminis</name>
    <dbReference type="NCBI Taxonomy" id="1550566"/>
    <lineage>
        <taxon>Archaea</taxon>
        <taxon>Methanobacteriati</taxon>
        <taxon>Methanobacteriota</taxon>
        <taxon>Stenosarchaea group</taxon>
        <taxon>Methanomicrobia</taxon>
        <taxon>Methanomicrobiales</taxon>
        <taxon>Methanomicrobiaceae</taxon>
        <taxon>Methanoculleus</taxon>
    </lineage>
</organism>
<evidence type="ECO:0000313" key="2">
    <source>
        <dbReference type="Proteomes" id="UP000035301"/>
    </source>
</evidence>